<dbReference type="Proteomes" id="UP001165293">
    <property type="component" value="Unassembled WGS sequence"/>
</dbReference>
<dbReference type="RefSeq" id="WP_230526183.1">
    <property type="nucleotide sequence ID" value="NZ_JAJGAK010000001.1"/>
</dbReference>
<keyword evidence="3 6" id="KW-0812">Transmembrane</keyword>
<dbReference type="EMBL" id="JAJGAK010000001">
    <property type="protein sequence ID" value="MCC8362597.1"/>
    <property type="molecule type" value="Genomic_DNA"/>
</dbReference>
<evidence type="ECO:0000256" key="5">
    <source>
        <dbReference type="ARBA" id="ARBA00023136"/>
    </source>
</evidence>
<reference evidence="8" key="1">
    <citation type="submission" date="2021-10" db="EMBL/GenBank/DDBJ databases">
        <authorList>
            <person name="Lyu M."/>
            <person name="Wang X."/>
            <person name="Meng X."/>
            <person name="Xu K."/>
        </authorList>
    </citation>
    <scope>NUCLEOTIDE SEQUENCE</scope>
    <source>
        <strain evidence="8">A6</strain>
    </source>
</reference>
<proteinExistence type="inferred from homology"/>
<keyword evidence="5 6" id="KW-0472">Membrane</keyword>
<evidence type="ECO:0000256" key="2">
    <source>
        <dbReference type="ARBA" id="ARBA00009399"/>
    </source>
</evidence>
<dbReference type="PANTHER" id="PTHR38459:SF1">
    <property type="entry name" value="PROPHAGE BACTOPRENOL-LINKED GLUCOSE TRANSLOCASE HOMOLOG"/>
    <property type="match status" value="1"/>
</dbReference>
<dbReference type="InterPro" id="IPR051401">
    <property type="entry name" value="GtrA_CellWall_Glycosyl"/>
</dbReference>
<protein>
    <submittedName>
        <fullName evidence="8">GtrA family protein</fullName>
    </submittedName>
</protein>
<name>A0ABS8JGA7_9GAMM</name>
<feature type="transmembrane region" description="Helical" evidence="6">
    <location>
        <begin position="7"/>
        <end position="26"/>
    </location>
</feature>
<gene>
    <name evidence="8" type="ORF">LK996_05855</name>
</gene>
<dbReference type="InterPro" id="IPR007267">
    <property type="entry name" value="GtrA_DPMS_TM"/>
</dbReference>
<evidence type="ECO:0000313" key="8">
    <source>
        <dbReference type="EMBL" id="MCC8362597.1"/>
    </source>
</evidence>
<comment type="subcellular location">
    <subcellularLocation>
        <location evidence="1">Membrane</location>
        <topology evidence="1">Multi-pass membrane protein</topology>
    </subcellularLocation>
</comment>
<evidence type="ECO:0000256" key="6">
    <source>
        <dbReference type="SAM" id="Phobius"/>
    </source>
</evidence>
<feature type="domain" description="GtrA/DPMS transmembrane" evidence="7">
    <location>
        <begin position="7"/>
        <end position="121"/>
    </location>
</feature>
<sequence>MRQGMMFVVVGLVQVAIDWLAFVSLTTLGVDIGVANVAARLCGAAFGYVLNGTVTFSSDAGRVIGVGSGARFVATWCAMTLLGTLALIGLNALHVAPAWLMKLVVEACLAVVSFVVMRTWVYGRPASATI</sequence>
<evidence type="ECO:0000313" key="9">
    <source>
        <dbReference type="Proteomes" id="UP001165293"/>
    </source>
</evidence>
<comment type="caution">
    <text evidence="8">The sequence shown here is derived from an EMBL/GenBank/DDBJ whole genome shotgun (WGS) entry which is preliminary data.</text>
</comment>
<keyword evidence="9" id="KW-1185">Reference proteome</keyword>
<evidence type="ECO:0000256" key="3">
    <source>
        <dbReference type="ARBA" id="ARBA00022692"/>
    </source>
</evidence>
<organism evidence="8 9">
    <name type="scientific">Noviluteimonas lactosilytica</name>
    <dbReference type="NCBI Taxonomy" id="2888523"/>
    <lineage>
        <taxon>Bacteria</taxon>
        <taxon>Pseudomonadati</taxon>
        <taxon>Pseudomonadota</taxon>
        <taxon>Gammaproteobacteria</taxon>
        <taxon>Lysobacterales</taxon>
        <taxon>Lysobacteraceae</taxon>
        <taxon>Noviluteimonas</taxon>
    </lineage>
</organism>
<feature type="transmembrane region" description="Helical" evidence="6">
    <location>
        <begin position="72"/>
        <end position="93"/>
    </location>
</feature>
<feature type="transmembrane region" description="Helical" evidence="6">
    <location>
        <begin position="99"/>
        <end position="121"/>
    </location>
</feature>
<evidence type="ECO:0000256" key="4">
    <source>
        <dbReference type="ARBA" id="ARBA00022989"/>
    </source>
</evidence>
<keyword evidence="4 6" id="KW-1133">Transmembrane helix</keyword>
<accession>A0ABS8JGA7</accession>
<dbReference type="Pfam" id="PF04138">
    <property type="entry name" value="GtrA_DPMS_TM"/>
    <property type="match status" value="1"/>
</dbReference>
<evidence type="ECO:0000259" key="7">
    <source>
        <dbReference type="Pfam" id="PF04138"/>
    </source>
</evidence>
<evidence type="ECO:0000256" key="1">
    <source>
        <dbReference type="ARBA" id="ARBA00004141"/>
    </source>
</evidence>
<dbReference type="PANTHER" id="PTHR38459">
    <property type="entry name" value="PROPHAGE BACTOPRENOL-LINKED GLUCOSE TRANSLOCASE HOMOLOG"/>
    <property type="match status" value="1"/>
</dbReference>
<comment type="similarity">
    <text evidence="2">Belongs to the GtrA family.</text>
</comment>